<evidence type="ECO:0000256" key="3">
    <source>
        <dbReference type="ARBA" id="ARBA00022496"/>
    </source>
</evidence>
<dbReference type="InterPro" id="IPR037066">
    <property type="entry name" value="Plug_dom_sf"/>
</dbReference>
<dbReference type="PANTHER" id="PTHR47234:SF3">
    <property type="entry name" value="SECRETIN_TONB SHORT N-TERMINAL DOMAIN-CONTAINING PROTEIN"/>
    <property type="match status" value="1"/>
</dbReference>
<evidence type="ECO:0000256" key="7">
    <source>
        <dbReference type="ARBA" id="ARBA00023136"/>
    </source>
</evidence>
<keyword evidence="6" id="KW-0798">TonB box</keyword>
<keyword evidence="5" id="KW-0408">Iron</keyword>
<dbReference type="EMBL" id="CAADIG010000024">
    <property type="protein sequence ID" value="VFR47530.1"/>
    <property type="molecule type" value="Genomic_DNA"/>
</dbReference>
<keyword evidence="7" id="KW-0472">Membrane</keyword>
<name>A0A484S5M3_9ZZZZ</name>
<proteinExistence type="predicted"/>
<evidence type="ECO:0000256" key="4">
    <source>
        <dbReference type="ARBA" id="ARBA00022692"/>
    </source>
</evidence>
<reference evidence="11" key="1">
    <citation type="submission" date="2019-03" db="EMBL/GenBank/DDBJ databases">
        <authorList>
            <person name="Danneels B."/>
        </authorList>
    </citation>
    <scope>NUCLEOTIDE SEQUENCE</scope>
</reference>
<dbReference type="AlphaFoldDB" id="A0A484S5M3"/>
<evidence type="ECO:0000313" key="10">
    <source>
        <dbReference type="EMBL" id="VFR47530.1"/>
    </source>
</evidence>
<dbReference type="SMART" id="SM00965">
    <property type="entry name" value="STN"/>
    <property type="match status" value="1"/>
</dbReference>
<dbReference type="InterPro" id="IPR012910">
    <property type="entry name" value="Plug_dom"/>
</dbReference>
<evidence type="ECO:0000256" key="5">
    <source>
        <dbReference type="ARBA" id="ARBA00023004"/>
    </source>
</evidence>
<keyword evidence="3" id="KW-0410">Iron transport</keyword>
<keyword evidence="11" id="KW-0675">Receptor</keyword>
<dbReference type="Pfam" id="PF07660">
    <property type="entry name" value="STN"/>
    <property type="match status" value="1"/>
</dbReference>
<dbReference type="CDD" id="cd01347">
    <property type="entry name" value="ligand_gated_channel"/>
    <property type="match status" value="1"/>
</dbReference>
<dbReference type="InterPro" id="IPR011662">
    <property type="entry name" value="Secretin/TonB_short_N"/>
</dbReference>
<protein>
    <submittedName>
        <fullName evidence="11">TonB-dependent receptor</fullName>
    </submittedName>
</protein>
<evidence type="ECO:0000259" key="9">
    <source>
        <dbReference type="SMART" id="SM00965"/>
    </source>
</evidence>
<dbReference type="SUPFAM" id="SSF56935">
    <property type="entry name" value="Porins"/>
    <property type="match status" value="1"/>
</dbReference>
<gene>
    <name evidence="10" type="ORF">ANT2_4573</name>
    <name evidence="11" type="ORF">ANT3_4548</name>
</gene>
<keyword evidence="2" id="KW-0813">Transport</keyword>
<dbReference type="Pfam" id="PF00593">
    <property type="entry name" value="TonB_dep_Rec_b-barrel"/>
    <property type="match status" value="1"/>
</dbReference>
<keyword evidence="8" id="KW-0998">Cell outer membrane</keyword>
<dbReference type="Gene3D" id="2.170.130.10">
    <property type="entry name" value="TonB-dependent receptor, plug domain"/>
    <property type="match status" value="1"/>
</dbReference>
<dbReference type="Pfam" id="PF07715">
    <property type="entry name" value="Plug"/>
    <property type="match status" value="1"/>
</dbReference>
<dbReference type="InterPro" id="IPR000531">
    <property type="entry name" value="Beta-barrel_TonB"/>
</dbReference>
<dbReference type="PANTHER" id="PTHR47234">
    <property type="match status" value="1"/>
</dbReference>
<keyword evidence="3" id="KW-0406">Ion transport</keyword>
<evidence type="ECO:0000256" key="2">
    <source>
        <dbReference type="ARBA" id="ARBA00022448"/>
    </source>
</evidence>
<evidence type="ECO:0000256" key="6">
    <source>
        <dbReference type="ARBA" id="ARBA00023077"/>
    </source>
</evidence>
<dbReference type="PROSITE" id="PS52016">
    <property type="entry name" value="TONB_DEPENDENT_REC_3"/>
    <property type="match status" value="1"/>
</dbReference>
<evidence type="ECO:0000256" key="1">
    <source>
        <dbReference type="ARBA" id="ARBA00004571"/>
    </source>
</evidence>
<comment type="subcellular location">
    <subcellularLocation>
        <location evidence="1">Cell outer membrane</location>
        <topology evidence="1">Multi-pass membrane protein</topology>
    </subcellularLocation>
</comment>
<dbReference type="EMBL" id="CAADID010000002">
    <property type="protein sequence ID" value="VFR57922.1"/>
    <property type="molecule type" value="Genomic_DNA"/>
</dbReference>
<dbReference type="InterPro" id="IPR036942">
    <property type="entry name" value="Beta-barrel_TonB_sf"/>
</dbReference>
<feature type="domain" description="Secretin/TonB short N-terminal" evidence="9">
    <location>
        <begin position="60"/>
        <end position="111"/>
    </location>
</feature>
<accession>A0A484S5M3</accession>
<dbReference type="InterPro" id="IPR039426">
    <property type="entry name" value="TonB-dep_rcpt-like"/>
</dbReference>
<sequence length="865" mass="92254">MPNRTIRTKHTLLTRACSLALLAVAAVNSAAAQTGDKKTFSVPAQPAAAALNSFASQADVTLVFSPDAMAGIQTGAVNGDYTPEEALQRLLAGTGLGWERTQEGALAVVAMPLPASADVQTSARTTLDTVMVTGTRIRGGTTASPLITIGSENIREEGFTDLGEVIRSLPQNSSGGQNPGVISGSTNIADQNLTGGSGLNLRGLGPDATLTLLNGRRLSYSGPFQAVDISAIPVEAVERIDIVADGASAIYGSDAVAGVGNVILKRDFEGVMVGTRYGTATEDGLTTREQTATAGTAWDTGGLIATWKHAATDPIYAQQRDYTRELIGPRTIYSSNELRSGLLSAHQLLADSVELHLDVLRTERDIESYSATAATYTRLPYATTTTYLSPSADILLPGEWMLSIGGTWGKDENNIRYVSTARSTGASSTTVDSCYCNESRSYEIGAEGPLFSLPGGDARLAVGAGYRKNRFADKNYLTGTTTTAGEEGSRFAFAEVHLPFVGPESSIVGIRRLAMSAALRTERYDSFGGVTTPKLGLVYAPNGDFTVKASWGKSFKAPTLVQLHQAAIVYNNPISYFGVSGYVSDATALLTWGGNRNLKPERARTWSSSLAWHPEAVKGLEAELTWFGVDYRDRVVQPVGSWWLALTDSRYGTYVDHTPTSTEQSAVLANSTLIDYSATGYDPGDVVAIIANQYTNAMRQKIKGADLSASYRFDHAGSRWTIRGAASWLDISQQTAAGQPTYALTGTIYSPVRLNGRMGVVWDRGGFTSSAFVNYTDGVTASSAVTGSAPQDLSSSTTIDLTWRYGTGLRVDFWSDVEVVLAAQNVFDREPPLLHTMASTTAVPYDSVNYSAIGRYLSLSLSKRW</sequence>
<organism evidence="11">
    <name type="scientific">plant metagenome</name>
    <dbReference type="NCBI Taxonomy" id="1297885"/>
    <lineage>
        <taxon>unclassified sequences</taxon>
        <taxon>metagenomes</taxon>
        <taxon>organismal metagenomes</taxon>
    </lineage>
</organism>
<evidence type="ECO:0000313" key="11">
    <source>
        <dbReference type="EMBL" id="VFR57922.1"/>
    </source>
</evidence>
<dbReference type="GO" id="GO:0009279">
    <property type="term" value="C:cell outer membrane"/>
    <property type="evidence" value="ECO:0007669"/>
    <property type="project" value="UniProtKB-SubCell"/>
</dbReference>
<keyword evidence="4" id="KW-0812">Transmembrane</keyword>
<dbReference type="Gene3D" id="2.40.170.20">
    <property type="entry name" value="TonB-dependent receptor, beta-barrel domain"/>
    <property type="match status" value="1"/>
</dbReference>
<dbReference type="Gene3D" id="3.55.50.30">
    <property type="match status" value="1"/>
</dbReference>
<dbReference type="GO" id="GO:0006826">
    <property type="term" value="P:iron ion transport"/>
    <property type="evidence" value="ECO:0007669"/>
    <property type="project" value="UniProtKB-KW"/>
</dbReference>
<evidence type="ECO:0000256" key="8">
    <source>
        <dbReference type="ARBA" id="ARBA00023237"/>
    </source>
</evidence>